<dbReference type="EMBL" id="L47726">
    <property type="protein sequence ID" value="AAA80910.1"/>
    <property type="molecule type" value="mRNA"/>
</dbReference>
<dbReference type="PeptideAtlas" id="V9GZP8"/>
<dbReference type="OrthoDB" id="983542at2759"/>
<sequence>MSTAVLENPGLGRKLSDFG</sequence>
<organism evidence="1">
    <name type="scientific">Homo sapiens</name>
    <name type="common">Human</name>
    <dbReference type="NCBI Taxonomy" id="9606"/>
    <lineage>
        <taxon>Eukaryota</taxon>
        <taxon>Metazoa</taxon>
        <taxon>Chordata</taxon>
        <taxon>Craniata</taxon>
        <taxon>Vertebrata</taxon>
        <taxon>Euteleostomi</taxon>
        <taxon>Mammalia</taxon>
        <taxon>Eutheria</taxon>
        <taxon>Euarchontoglires</taxon>
        <taxon>Primates</taxon>
        <taxon>Haplorrhini</taxon>
        <taxon>Catarrhini</taxon>
        <taxon>Hominidae</taxon>
        <taxon>Homo</taxon>
    </lineage>
</organism>
<evidence type="ECO:0000313" key="1">
    <source>
        <dbReference type="EMBL" id="AAA80910.1"/>
    </source>
</evidence>
<proteinExistence type="evidence at transcript level"/>
<protein>
    <submittedName>
        <fullName evidence="1">PAH protein</fullName>
    </submittedName>
</protein>
<reference evidence="1" key="1">
    <citation type="submission" date="1995-10" db="EMBL/GenBank/DDBJ databases">
        <title>Human phenylalanine hydroxylase (PAH) gene.</title>
        <authorList>
            <person name="Consortium P.A.H."/>
        </authorList>
    </citation>
    <scope>NUCLEOTIDE SEQUENCE</scope>
</reference>
<dbReference type="AlphaFoldDB" id="V9GZP8"/>
<accession>V9GZP8</accession>
<name>V9GZP8_HUMAN</name>
<gene>
    <name evidence="1" type="primary">PAH</name>
</gene>
<dbReference type="ChiTaRS" id="PAH">
    <property type="organism name" value="human"/>
</dbReference>